<feature type="domain" description="Integrase zinc-binding" evidence="1">
    <location>
        <begin position="308"/>
        <end position="351"/>
    </location>
</feature>
<dbReference type="Pfam" id="PF17921">
    <property type="entry name" value="Integrase_H2C2"/>
    <property type="match status" value="1"/>
</dbReference>
<dbReference type="Gene3D" id="2.40.70.10">
    <property type="entry name" value="Acid Proteases"/>
    <property type="match status" value="1"/>
</dbReference>
<accession>A0ABD1KDA3</accession>
<dbReference type="InterPro" id="IPR021109">
    <property type="entry name" value="Peptidase_aspartic_dom_sf"/>
</dbReference>
<comment type="caution">
    <text evidence="2">The sequence shown here is derived from an EMBL/GenBank/DDBJ whole genome shotgun (WGS) entry which is preliminary data.</text>
</comment>
<gene>
    <name evidence="2" type="ORF">ACEWY4_006035</name>
</gene>
<dbReference type="Gene3D" id="1.10.340.70">
    <property type="match status" value="1"/>
</dbReference>
<organism evidence="2 3">
    <name type="scientific">Coilia grayii</name>
    <name type="common">Gray's grenadier anchovy</name>
    <dbReference type="NCBI Taxonomy" id="363190"/>
    <lineage>
        <taxon>Eukaryota</taxon>
        <taxon>Metazoa</taxon>
        <taxon>Chordata</taxon>
        <taxon>Craniata</taxon>
        <taxon>Vertebrata</taxon>
        <taxon>Euteleostomi</taxon>
        <taxon>Actinopterygii</taxon>
        <taxon>Neopterygii</taxon>
        <taxon>Teleostei</taxon>
        <taxon>Clupei</taxon>
        <taxon>Clupeiformes</taxon>
        <taxon>Clupeoidei</taxon>
        <taxon>Engraulidae</taxon>
        <taxon>Coilinae</taxon>
        <taxon>Coilia</taxon>
    </lineage>
</organism>
<evidence type="ECO:0000313" key="2">
    <source>
        <dbReference type="EMBL" id="KAL2096828.1"/>
    </source>
</evidence>
<sequence>MPEEEIVRRIHNVCNPRLASSLWGIVSTVEQLVKVGSLIEKDGGNSKDYWTRVQQSNPTDCSTKKQSKKAAEMSVVLGAPTLLVVLVAVRGSRAGAVLDTGSTYSVMTKTLWENIRKGGETLYCTGNQKFLMANGQESKALGKVSLLLTLNNTHCTVDVFILEDSQLCLPLLLGLDFMCTSQLVLKPHQGQYVMPGGRAFQFLQKTRDALEWKHHESPALFYMALDEVPSKHPPAVPLLKQQTEVVRPLLQSSLQEVEEAQTKDGLCQDLVQSVADPTPGRIHFHLQQGVLYRGVPSKYGGYNYQMVVPAVLIPEFLAYFHDSPFGGHLGRMETLQKILEVAWWPDVRRDV</sequence>
<keyword evidence="3" id="KW-1185">Reference proteome</keyword>
<reference evidence="2 3" key="1">
    <citation type="submission" date="2024-09" db="EMBL/GenBank/DDBJ databases">
        <title>A chromosome-level genome assembly of Gray's grenadier anchovy, Coilia grayii.</title>
        <authorList>
            <person name="Fu Z."/>
        </authorList>
    </citation>
    <scope>NUCLEOTIDE SEQUENCE [LARGE SCALE GENOMIC DNA]</scope>
    <source>
        <strain evidence="2">G4</strain>
        <tissue evidence="2">Muscle</tissue>
    </source>
</reference>
<proteinExistence type="predicted"/>
<name>A0ABD1KDA3_9TELE</name>
<dbReference type="SUPFAM" id="SSF50630">
    <property type="entry name" value="Acid proteases"/>
    <property type="match status" value="1"/>
</dbReference>
<dbReference type="Proteomes" id="UP001591681">
    <property type="component" value="Unassembled WGS sequence"/>
</dbReference>
<dbReference type="InterPro" id="IPR041588">
    <property type="entry name" value="Integrase_H2C2"/>
</dbReference>
<evidence type="ECO:0000313" key="3">
    <source>
        <dbReference type="Proteomes" id="UP001591681"/>
    </source>
</evidence>
<protein>
    <recommendedName>
        <fullName evidence="1">Integrase zinc-binding domain-containing protein</fullName>
    </recommendedName>
</protein>
<dbReference type="EMBL" id="JBHFQA010000006">
    <property type="protein sequence ID" value="KAL2096828.1"/>
    <property type="molecule type" value="Genomic_DNA"/>
</dbReference>
<evidence type="ECO:0000259" key="1">
    <source>
        <dbReference type="Pfam" id="PF17921"/>
    </source>
</evidence>
<dbReference type="Pfam" id="PF13650">
    <property type="entry name" value="Asp_protease_2"/>
    <property type="match status" value="1"/>
</dbReference>
<dbReference type="AlphaFoldDB" id="A0ABD1KDA3"/>